<dbReference type="PROSITE" id="PS00488">
    <property type="entry name" value="PAL_HISTIDASE"/>
    <property type="match status" value="1"/>
</dbReference>
<keyword evidence="1 2" id="KW-0456">Lyase</keyword>
<name>A0A3B0V311_9ZZZZ</name>
<accession>A0A3B0V311</accession>
<sequence>MTNQTQIHQVTLDYYSLDDLRTIAKNLPRLKLHPDVITKIETGAAFVLEKAAEDRYIYGTNTGFGSLCETRVENEEMEMLQYNHVVSHAVGVGEIVPESLSRLMMFIKFLTFRTGHTGISMAPVQRLIDMWNNDIMPAIPKKGTVGASGDLAPLAHMALPLLGLGKVHYKGELVETAVILQEMDWKPLKLKPKEGLALTNGVQYINARGAQCLMRIEEMMQTADLFAAMSSQAFSTSETFY</sequence>
<dbReference type="EC" id="4.3.1.3" evidence="2"/>
<protein>
    <submittedName>
        <fullName evidence="2">Histidine ammonia-lyase</fullName>
        <ecNumber evidence="2">4.3.1.3</ecNumber>
    </submittedName>
</protein>
<evidence type="ECO:0000313" key="2">
    <source>
        <dbReference type="EMBL" id="VAW37371.1"/>
    </source>
</evidence>
<dbReference type="AlphaFoldDB" id="A0A3B0V311"/>
<dbReference type="Gene3D" id="1.10.275.10">
    <property type="entry name" value="Fumarase/aspartase (N-terminal domain)"/>
    <property type="match status" value="1"/>
</dbReference>
<gene>
    <name evidence="2" type="ORF">MNBD_CHLOROFLEXI01-1710</name>
</gene>
<dbReference type="InterPro" id="IPR022313">
    <property type="entry name" value="Phe/His_NH3-lyase_AS"/>
</dbReference>
<evidence type="ECO:0000256" key="1">
    <source>
        <dbReference type="ARBA" id="ARBA00023239"/>
    </source>
</evidence>
<organism evidence="2">
    <name type="scientific">hydrothermal vent metagenome</name>
    <dbReference type="NCBI Taxonomy" id="652676"/>
    <lineage>
        <taxon>unclassified sequences</taxon>
        <taxon>metagenomes</taxon>
        <taxon>ecological metagenomes</taxon>
    </lineage>
</organism>
<dbReference type="Pfam" id="PF00221">
    <property type="entry name" value="Lyase_aromatic"/>
    <property type="match status" value="1"/>
</dbReference>
<dbReference type="GO" id="GO:0004397">
    <property type="term" value="F:histidine ammonia-lyase activity"/>
    <property type="evidence" value="ECO:0007669"/>
    <property type="project" value="UniProtKB-EC"/>
</dbReference>
<reference evidence="2" key="1">
    <citation type="submission" date="2018-06" db="EMBL/GenBank/DDBJ databases">
        <authorList>
            <person name="Zhirakovskaya E."/>
        </authorList>
    </citation>
    <scope>NUCLEOTIDE SEQUENCE</scope>
</reference>
<dbReference type="InterPro" id="IPR024083">
    <property type="entry name" value="Fumarase/histidase_N"/>
</dbReference>
<dbReference type="SUPFAM" id="SSF48557">
    <property type="entry name" value="L-aspartase-like"/>
    <property type="match status" value="1"/>
</dbReference>
<dbReference type="PANTHER" id="PTHR10362">
    <property type="entry name" value="HISTIDINE AMMONIA-LYASE"/>
    <property type="match status" value="1"/>
</dbReference>
<dbReference type="FunFam" id="1.10.275.10:FF:000005">
    <property type="entry name" value="Histidine ammonia-lyase"/>
    <property type="match status" value="1"/>
</dbReference>
<dbReference type="InterPro" id="IPR008948">
    <property type="entry name" value="L-Aspartase-like"/>
</dbReference>
<dbReference type="EMBL" id="UOEU01000664">
    <property type="protein sequence ID" value="VAW37371.1"/>
    <property type="molecule type" value="Genomic_DNA"/>
</dbReference>
<dbReference type="InterPro" id="IPR001106">
    <property type="entry name" value="Aromatic_Lyase"/>
</dbReference>
<proteinExistence type="predicted"/>